<dbReference type="Gene3D" id="3.90.550.10">
    <property type="entry name" value="Spore Coat Polysaccharide Biosynthesis Protein SpsA, Chain A"/>
    <property type="match status" value="1"/>
</dbReference>
<accession>A0A9D1V627</accession>
<evidence type="ECO:0000313" key="6">
    <source>
        <dbReference type="Proteomes" id="UP000824193"/>
    </source>
</evidence>
<evidence type="ECO:0000256" key="2">
    <source>
        <dbReference type="ARBA" id="ARBA00022679"/>
    </source>
</evidence>
<dbReference type="Proteomes" id="UP000824193">
    <property type="component" value="Unassembled WGS sequence"/>
</dbReference>
<dbReference type="GO" id="GO:0016757">
    <property type="term" value="F:glycosyltransferase activity"/>
    <property type="evidence" value="ECO:0007669"/>
    <property type="project" value="UniProtKB-KW"/>
</dbReference>
<reference evidence="5" key="2">
    <citation type="submission" date="2021-04" db="EMBL/GenBank/DDBJ databases">
        <authorList>
            <person name="Gilroy R."/>
        </authorList>
    </citation>
    <scope>NUCLEOTIDE SEQUENCE</scope>
    <source>
        <strain evidence="5">2239</strain>
    </source>
</reference>
<dbReference type="AlphaFoldDB" id="A0A9D1V627"/>
<dbReference type="CDD" id="cd03801">
    <property type="entry name" value="GT4_PimA-like"/>
    <property type="match status" value="1"/>
</dbReference>
<dbReference type="PANTHER" id="PTHR22916">
    <property type="entry name" value="GLYCOSYLTRANSFERASE"/>
    <property type="match status" value="1"/>
</dbReference>
<dbReference type="Gene3D" id="3.40.50.2000">
    <property type="entry name" value="Glycogen Phosphorylase B"/>
    <property type="match status" value="1"/>
</dbReference>
<sequence>MREAKRPAVSVIVPVYKVEDCLPACAESLLGQTFADFELIFVDDGSPDGSGALCDGYAARDARVKVIHQKNGGLSAARNSGLNIARGEAIAFVDSDDVVAADYLEKLHAALEETGADMAVCAVEDVDDAGAPLRERVFTAPEEAGVFPGRDLLKRFFGPSSTYYTVAWNKLYRRKLWEGLRYPDGRIHEDDAVAHLLFWQAEKVVCLADVLYFYRLRQGSICRTGLRPSAFDGVDAAAARCRFFAAHSRPDLVALALPGAWRRYLALCAQCEAAPLTWPLAARWQEAQAQMASLLPHLNACPGLSAREKLSCRRWAKRALPLPPKTDKPRVALLLPPGLPVPAVKGGAVETLAEHLARQNGLEKGMELAVLCQWDETAAGESARFADTLFYYQTPPVQSLGHRLKVRFSALLGKPIHWNRWYAAALPFLKRLDADWYLGEGGDLTGWRQASRALGRGRFAAHLHGETAGSPVLDEIYSRALCISEFVRKGWLAGSAGSVQQTALLLNCADLGLFRPAENEQAAAAAAALRTRLGFAPDDFVVLFCGRTSPEKGVHQLLAAMANIPDGQVKLLVVGSPFFAAESSSEYADGLKAQAAALGERVKFTGFVHNQLLPAYYRLANAACFPALWQEPAGITAIEAMACGCPVIATDSGGMPEYLAGSGAVILPRSEVYEDGRLLPVEGVPPLEKTIAEAILALKADPARTAAMSAAGPAAAARCSPQAYYRTLLTTLEGWRAQK</sequence>
<dbReference type="InterPro" id="IPR029044">
    <property type="entry name" value="Nucleotide-diphossugar_trans"/>
</dbReference>
<proteinExistence type="predicted"/>
<reference evidence="5" key="1">
    <citation type="journal article" date="2021" name="PeerJ">
        <title>Extensive microbial diversity within the chicken gut microbiome revealed by metagenomics and culture.</title>
        <authorList>
            <person name="Gilroy R."/>
            <person name="Ravi A."/>
            <person name="Getino M."/>
            <person name="Pursley I."/>
            <person name="Horton D.L."/>
            <person name="Alikhan N.F."/>
            <person name="Baker D."/>
            <person name="Gharbi K."/>
            <person name="Hall N."/>
            <person name="Watson M."/>
            <person name="Adriaenssens E.M."/>
            <person name="Foster-Nyarko E."/>
            <person name="Jarju S."/>
            <person name="Secka A."/>
            <person name="Antonio M."/>
            <person name="Oren A."/>
            <person name="Chaudhuri R.R."/>
            <person name="La Ragione R."/>
            <person name="Hildebrand F."/>
            <person name="Pallen M.J."/>
        </authorList>
    </citation>
    <scope>NUCLEOTIDE SEQUENCE</scope>
    <source>
        <strain evidence="5">2239</strain>
    </source>
</reference>
<dbReference type="InterPro" id="IPR001173">
    <property type="entry name" value="Glyco_trans_2-like"/>
</dbReference>
<dbReference type="PANTHER" id="PTHR22916:SF51">
    <property type="entry name" value="GLYCOSYLTRANSFERASE EPSH-RELATED"/>
    <property type="match status" value="1"/>
</dbReference>
<comment type="caution">
    <text evidence="5">The sequence shown here is derived from an EMBL/GenBank/DDBJ whole genome shotgun (WGS) entry which is preliminary data.</text>
</comment>
<evidence type="ECO:0000256" key="1">
    <source>
        <dbReference type="ARBA" id="ARBA00022676"/>
    </source>
</evidence>
<dbReference type="EC" id="2.4.-.-" evidence="5"/>
<evidence type="ECO:0000313" key="5">
    <source>
        <dbReference type="EMBL" id="HIX06810.1"/>
    </source>
</evidence>
<protein>
    <submittedName>
        <fullName evidence="5">Glycosyltransferase</fullName>
        <ecNumber evidence="5">2.4.-.-</ecNumber>
    </submittedName>
</protein>
<dbReference type="EMBL" id="DXFW01000040">
    <property type="protein sequence ID" value="HIX06810.1"/>
    <property type="molecule type" value="Genomic_DNA"/>
</dbReference>
<evidence type="ECO:0000259" key="4">
    <source>
        <dbReference type="Pfam" id="PF00535"/>
    </source>
</evidence>
<dbReference type="SUPFAM" id="SSF53756">
    <property type="entry name" value="UDP-Glycosyltransferase/glycogen phosphorylase"/>
    <property type="match status" value="1"/>
</dbReference>
<keyword evidence="1 5" id="KW-0328">Glycosyltransferase</keyword>
<dbReference type="CDD" id="cd00761">
    <property type="entry name" value="Glyco_tranf_GTA_type"/>
    <property type="match status" value="1"/>
</dbReference>
<organism evidence="5 6">
    <name type="scientific">Candidatus Allofournierella pullicola</name>
    <dbReference type="NCBI Taxonomy" id="2838596"/>
    <lineage>
        <taxon>Bacteria</taxon>
        <taxon>Bacillati</taxon>
        <taxon>Bacillota</taxon>
        <taxon>Clostridia</taxon>
        <taxon>Eubacteriales</taxon>
        <taxon>Oscillospiraceae</taxon>
        <taxon>Allofournierella</taxon>
    </lineage>
</organism>
<feature type="domain" description="Glycosyl transferase family 1" evidence="3">
    <location>
        <begin position="530"/>
        <end position="660"/>
    </location>
</feature>
<dbReference type="InterPro" id="IPR001296">
    <property type="entry name" value="Glyco_trans_1"/>
</dbReference>
<dbReference type="Pfam" id="PF00535">
    <property type="entry name" value="Glycos_transf_2"/>
    <property type="match status" value="1"/>
</dbReference>
<keyword evidence="2 5" id="KW-0808">Transferase</keyword>
<feature type="domain" description="Glycosyltransferase 2-like" evidence="4">
    <location>
        <begin position="10"/>
        <end position="176"/>
    </location>
</feature>
<dbReference type="Pfam" id="PF00534">
    <property type="entry name" value="Glycos_transf_1"/>
    <property type="match status" value="1"/>
</dbReference>
<gene>
    <name evidence="5" type="ORF">H9865_12050</name>
</gene>
<dbReference type="SUPFAM" id="SSF53448">
    <property type="entry name" value="Nucleotide-diphospho-sugar transferases"/>
    <property type="match status" value="1"/>
</dbReference>
<evidence type="ECO:0000259" key="3">
    <source>
        <dbReference type="Pfam" id="PF00534"/>
    </source>
</evidence>
<name>A0A9D1V627_9FIRM</name>